<evidence type="ECO:0000256" key="1">
    <source>
        <dbReference type="SAM" id="MobiDB-lite"/>
    </source>
</evidence>
<dbReference type="Proteomes" id="UP000238479">
    <property type="component" value="Chromosome 5"/>
</dbReference>
<accession>A0A2P6QG33</accession>
<comment type="caution">
    <text evidence="2">The sequence shown here is derived from an EMBL/GenBank/DDBJ whole genome shotgun (WGS) entry which is preliminary data.</text>
</comment>
<keyword evidence="3" id="KW-1185">Reference proteome</keyword>
<feature type="region of interest" description="Disordered" evidence="1">
    <location>
        <begin position="11"/>
        <end position="50"/>
    </location>
</feature>
<protein>
    <submittedName>
        <fullName evidence="2">Uncharacterized protein</fullName>
    </submittedName>
</protein>
<evidence type="ECO:0000313" key="3">
    <source>
        <dbReference type="Proteomes" id="UP000238479"/>
    </source>
</evidence>
<name>A0A2P6QG33_ROSCH</name>
<gene>
    <name evidence="2" type="ORF">RchiOBHm_Chr5g0054121</name>
</gene>
<dbReference type="Gramene" id="PRQ33133">
    <property type="protein sequence ID" value="PRQ33133"/>
    <property type="gene ID" value="RchiOBHm_Chr5g0054121"/>
</dbReference>
<feature type="compositionally biased region" description="Pro residues" evidence="1">
    <location>
        <begin position="22"/>
        <end position="39"/>
    </location>
</feature>
<reference evidence="2 3" key="1">
    <citation type="journal article" date="2018" name="Nat. Genet.">
        <title>The Rosa genome provides new insights in the design of modern roses.</title>
        <authorList>
            <person name="Bendahmane M."/>
        </authorList>
    </citation>
    <scope>NUCLEOTIDE SEQUENCE [LARGE SCALE GENOMIC DNA]</scope>
    <source>
        <strain evidence="3">cv. Old Blush</strain>
    </source>
</reference>
<organism evidence="2 3">
    <name type="scientific">Rosa chinensis</name>
    <name type="common">China rose</name>
    <dbReference type="NCBI Taxonomy" id="74649"/>
    <lineage>
        <taxon>Eukaryota</taxon>
        <taxon>Viridiplantae</taxon>
        <taxon>Streptophyta</taxon>
        <taxon>Embryophyta</taxon>
        <taxon>Tracheophyta</taxon>
        <taxon>Spermatophyta</taxon>
        <taxon>Magnoliopsida</taxon>
        <taxon>eudicotyledons</taxon>
        <taxon>Gunneridae</taxon>
        <taxon>Pentapetalae</taxon>
        <taxon>rosids</taxon>
        <taxon>fabids</taxon>
        <taxon>Rosales</taxon>
        <taxon>Rosaceae</taxon>
        <taxon>Rosoideae</taxon>
        <taxon>Rosoideae incertae sedis</taxon>
        <taxon>Rosa</taxon>
    </lineage>
</organism>
<evidence type="ECO:0000313" key="2">
    <source>
        <dbReference type="EMBL" id="PRQ33133.1"/>
    </source>
</evidence>
<feature type="compositionally biased region" description="Polar residues" evidence="1">
    <location>
        <begin position="41"/>
        <end position="50"/>
    </location>
</feature>
<sequence>MVPTPCFGCRMATDGNAVVPSPKAPAEPNPGAPEAPPTAPTSVGISVEAN</sequence>
<dbReference type="AlphaFoldDB" id="A0A2P6QG33"/>
<proteinExistence type="predicted"/>
<dbReference type="EMBL" id="PDCK01000043">
    <property type="protein sequence ID" value="PRQ33133.1"/>
    <property type="molecule type" value="Genomic_DNA"/>
</dbReference>